<reference evidence="12" key="1">
    <citation type="submission" date="2025-08" db="UniProtKB">
        <authorList>
            <consortium name="RefSeq"/>
        </authorList>
    </citation>
    <scope>IDENTIFICATION</scope>
    <source>
        <tissue evidence="12">Gonads</tissue>
    </source>
</reference>
<dbReference type="PANTHER" id="PTHR15598:SF5">
    <property type="entry name" value="ENHANCER OF MRNA-DECAPPING PROTEIN 4"/>
    <property type="match status" value="1"/>
</dbReference>
<dbReference type="InParanoid" id="A0A6J2YQS0"/>
<dbReference type="InterPro" id="IPR015943">
    <property type="entry name" value="WD40/YVTN_repeat-like_dom_sf"/>
</dbReference>
<dbReference type="CTD" id="34541"/>
<gene>
    <name evidence="12" type="primary">LOC115889757</name>
</gene>
<dbReference type="PANTHER" id="PTHR15598">
    <property type="entry name" value="ENHANCER OF MRNA-DECAPPING PROTEIN 4"/>
    <property type="match status" value="1"/>
</dbReference>
<feature type="domain" description="Enhancer of mRNA-decapping protein 4 C-terminal" evidence="10">
    <location>
        <begin position="991"/>
        <end position="1110"/>
    </location>
</feature>
<evidence type="ECO:0000259" key="9">
    <source>
        <dbReference type="Pfam" id="PF16529"/>
    </source>
</evidence>
<dbReference type="Gene3D" id="6.10.140.270">
    <property type="match status" value="1"/>
</dbReference>
<evidence type="ECO:0000256" key="1">
    <source>
        <dbReference type="ARBA" id="ARBA00004201"/>
    </source>
</evidence>
<evidence type="ECO:0000259" key="10">
    <source>
        <dbReference type="Pfam" id="PF21289"/>
    </source>
</evidence>
<dbReference type="AlphaFoldDB" id="A0A6J2YQS0"/>
<dbReference type="GeneID" id="115889757"/>
<dbReference type="OrthoDB" id="21128at2759"/>
<dbReference type="Proteomes" id="UP000504635">
    <property type="component" value="Unplaced"/>
</dbReference>
<dbReference type="RefSeq" id="XP_030765682.1">
    <property type="nucleotide sequence ID" value="XM_030909822.1"/>
</dbReference>
<evidence type="ECO:0000256" key="6">
    <source>
        <dbReference type="ARBA" id="ARBA00023054"/>
    </source>
</evidence>
<evidence type="ECO:0000256" key="4">
    <source>
        <dbReference type="ARBA" id="ARBA00022574"/>
    </source>
</evidence>
<protein>
    <submittedName>
        <fullName evidence="12">Enhancer of mRNA-decapping protein 4 isoform X1</fullName>
    </submittedName>
</protein>
<keyword evidence="4" id="KW-0853">WD repeat</keyword>
<dbReference type="InterPro" id="IPR049404">
    <property type="entry name" value="EDC4_C"/>
</dbReference>
<evidence type="ECO:0000256" key="3">
    <source>
        <dbReference type="ARBA" id="ARBA00022490"/>
    </source>
</evidence>
<evidence type="ECO:0000313" key="11">
    <source>
        <dbReference type="Proteomes" id="UP000504635"/>
    </source>
</evidence>
<dbReference type="Pfam" id="PF16529">
    <property type="entry name" value="Ge1_WD40"/>
    <property type="match status" value="1"/>
</dbReference>
<feature type="domain" description="Enhancer of mRNA-decapping protein 4 WD40 repeat region" evidence="9">
    <location>
        <begin position="48"/>
        <end position="379"/>
    </location>
</feature>
<keyword evidence="5" id="KW-0677">Repeat</keyword>
<comment type="similarity">
    <text evidence="2">Belongs to the WD repeat EDC4 family.</text>
</comment>
<dbReference type="GO" id="GO:0000932">
    <property type="term" value="C:P-body"/>
    <property type="evidence" value="ECO:0007669"/>
    <property type="project" value="UniProtKB-SubCell"/>
</dbReference>
<dbReference type="GO" id="GO:0031087">
    <property type="term" value="P:deadenylation-independent decapping of nuclear-transcribed mRNA"/>
    <property type="evidence" value="ECO:0007669"/>
    <property type="project" value="InterPro"/>
</dbReference>
<comment type="subcellular location">
    <subcellularLocation>
        <location evidence="1">Cytoplasm</location>
        <location evidence="1">P-body</location>
    </subcellularLocation>
</comment>
<dbReference type="InterPro" id="IPR036322">
    <property type="entry name" value="WD40_repeat_dom_sf"/>
</dbReference>
<proteinExistence type="inferred from homology"/>
<dbReference type="Gene3D" id="2.130.10.10">
    <property type="entry name" value="YVTN repeat-like/Quinoprotein amine dehydrogenase"/>
    <property type="match status" value="1"/>
</dbReference>
<feature type="compositionally biased region" description="Polar residues" evidence="8">
    <location>
        <begin position="531"/>
        <end position="552"/>
    </location>
</feature>
<evidence type="ECO:0000256" key="8">
    <source>
        <dbReference type="SAM" id="MobiDB-lite"/>
    </source>
</evidence>
<dbReference type="SUPFAM" id="SSF50978">
    <property type="entry name" value="WD40 repeat-like"/>
    <property type="match status" value="1"/>
</dbReference>
<dbReference type="FunCoup" id="A0A6J2YQS0">
    <property type="interactions" value="1558"/>
</dbReference>
<feature type="region of interest" description="Disordered" evidence="8">
    <location>
        <begin position="522"/>
        <end position="565"/>
    </location>
</feature>
<organism evidence="11 12">
    <name type="scientific">Sitophilus oryzae</name>
    <name type="common">Rice weevil</name>
    <name type="synonym">Curculio oryzae</name>
    <dbReference type="NCBI Taxonomy" id="7048"/>
    <lineage>
        <taxon>Eukaryota</taxon>
        <taxon>Metazoa</taxon>
        <taxon>Ecdysozoa</taxon>
        <taxon>Arthropoda</taxon>
        <taxon>Hexapoda</taxon>
        <taxon>Insecta</taxon>
        <taxon>Pterygota</taxon>
        <taxon>Neoptera</taxon>
        <taxon>Endopterygota</taxon>
        <taxon>Coleoptera</taxon>
        <taxon>Polyphaga</taxon>
        <taxon>Cucujiformia</taxon>
        <taxon>Curculionidae</taxon>
        <taxon>Dryophthorinae</taxon>
        <taxon>Sitophilus</taxon>
    </lineage>
</organism>
<feature type="coiled-coil region" evidence="7">
    <location>
        <begin position="723"/>
        <end position="750"/>
    </location>
</feature>
<dbReference type="InterPro" id="IPR032401">
    <property type="entry name" value="EDC4_WD40"/>
</dbReference>
<keyword evidence="6 7" id="KW-0175">Coiled coil</keyword>
<dbReference type="InterPro" id="IPR044938">
    <property type="entry name" value="EDC4_C_sf"/>
</dbReference>
<sequence>MANATTQNIIQNATQDIKFLDNDVSEYGTEILGKVVNVQCGHGNHCLGSSKVQLCDRVNYNWEFKYYHGHLIAAHFSRNIIAFTMKSILDKEGSMVRVADQYNPEKKTLIKNLKGDVKDLAFAYSSLVIILGCIDSEGNILIYSIQETLESIACVLLCHIFHQESPGSDNYRLIWCPFVPSYEEDEESDIGDEPDKMFVVLNGKRAEIYNVGVLSKKYGSEFSIDPDETYEGYIEINHTSDINNASFSLDGTAVAIACQDGFVKFFQLYMLDQPKQKCLHEWKPHNGKPLSSILFVDNVLEFSPECWKFTITTAENNSEIKLWSCESWQCLQTINFYPNVQSKVPELFLNIAIDYRGQFVVVSDINNKGIYVMRLKKNEAGNQIGITQLYHLLLPAPFLSFHILDADIRRVPYSYDNSDAEESYEEDMICLDDLNDVAAEMLNLKMLIIQPKRFQECFIKFQVDDLLTKSDTEKGLTQLADLKVEENNEEEEEVIQEIPQLNDLQNSVNLLIQQTQLENSNPKLTLMTPDDFTTSGKNSKSSSIRNSMTNENISEEPDNKLNENNVKDFEKPQKENFASAGSSPSREVQEILSLTNSSTGYPTQEYFNNLANLEVDGEQEQPQKDYSAETDNGIIYQDSLSWPKIPLVKQNDAIKQVTGTNELNHQDLETVYMRINSLELMLTEQKVLLQQLHQDIKATNQKIGGATTSVDRTEFVHELDAAMSKQHLQIAQLLENLVQLQKAKDREMQENILSAVNQMLTKSISDKLQHTLQHEIKHSVLPTVHQLVESYRHQIDTQYNNKFTNIDTMVRENFAKVISSKSLTESISVSVVSLIAPTLDKCYRDIIAQSLLPSWERVCGQMFQQINETFTKGTKEYTASVETYMERQRKVQEKGKDLITQMQSVSDNMKGNADKLSEIVSSEIQKQFGLVFKNVQDKLTNTLKETVTLEIKQGFKSQAAALEEGVINAVRSRAVTPAPHADSHLLTMTHIQQALTKRNYDEAFQLALSAENLNYVIFVCERVDVNQVFNERCLLSQSVLLALIQQLSMEIHKNTETKLCFIRAAFLALSPDFAQTKHFVPNVLKDLLKQLTAFMQTNPPLKQMTETRLLKMAVENMLSK</sequence>
<dbReference type="InterPro" id="IPR045152">
    <property type="entry name" value="EDC4-like"/>
</dbReference>
<evidence type="ECO:0000256" key="2">
    <source>
        <dbReference type="ARBA" id="ARBA00009639"/>
    </source>
</evidence>
<evidence type="ECO:0000313" key="12">
    <source>
        <dbReference type="RefSeq" id="XP_030765682.1"/>
    </source>
</evidence>
<accession>A0A6J2YQS0</accession>
<dbReference type="KEGG" id="soy:115889757"/>
<evidence type="ECO:0000256" key="5">
    <source>
        <dbReference type="ARBA" id="ARBA00022737"/>
    </source>
</evidence>
<keyword evidence="3" id="KW-0963">Cytoplasm</keyword>
<keyword evidence="11" id="KW-1185">Reference proteome</keyword>
<dbReference type="Gene3D" id="1.10.220.100">
    <property type="entry name" value="conserved c-terminal region of ge- 1"/>
    <property type="match status" value="1"/>
</dbReference>
<name>A0A6J2YQS0_SITOR</name>
<dbReference type="Pfam" id="PF21289">
    <property type="entry name" value="EDC4_C"/>
    <property type="match status" value="1"/>
</dbReference>
<evidence type="ECO:0000256" key="7">
    <source>
        <dbReference type="SAM" id="Coils"/>
    </source>
</evidence>